<dbReference type="PANTHER" id="PTHR12771">
    <property type="entry name" value="ENGULFMENT AND CELL MOTILITY"/>
    <property type="match status" value="1"/>
</dbReference>
<dbReference type="OrthoDB" id="28413at2759"/>
<dbReference type="PROSITE" id="PS51335">
    <property type="entry name" value="ELMO"/>
    <property type="match status" value="1"/>
</dbReference>
<dbReference type="EMBL" id="IAAA01028743">
    <property type="protein sequence ID" value="LAA06666.1"/>
    <property type="molecule type" value="mRNA"/>
</dbReference>
<dbReference type="KEGG" id="ptep:107443161"/>
<keyword evidence="3" id="KW-0729">SH3-binding</keyword>
<dbReference type="OMA" id="CPHMKDL"/>
<dbReference type="InterPro" id="IPR011993">
    <property type="entry name" value="PH-like_dom_sf"/>
</dbReference>
<evidence type="ECO:0000259" key="5">
    <source>
        <dbReference type="PROSITE" id="PS51335"/>
    </source>
</evidence>
<sequence>MPAIKDLNIVKIAVEMDDLMPQLMEFDQKRPLAAIIQDLCTTWGLTDPDQYALQFSDNAHNYITEKNRNDIKNGSVLRLTFSSTKTAQEILEKLNYGATDEKKTALRRLARLSTDYTFALEFINKQGSNFLISMIEGGSFTGELMALTLQSFVELMDHGIVSWDNLQDKFISRVANEVNSQSSNQDARALQASLAILESLVLNSSGKYPLVEQEVTLPFLIIHLQSSSPEIQQNAIALINALFLKADQAKRRTVAATLTSKQIRNVIMTHIIQLQHVGAEMAHQLYVLQTLLFNLLEEKMKRKLDPQDPEAREKILELRKIAFDTETDMSSLHPPKKGGGYIKDYKKLGFRNHVNPAEDFSQIPPGMLALDNMIYFARNHTESYIRVVLENSCRADEHECPFGKTSIELTKLLCDILKIGEPPTEQGKTFYPMFFTHDNPFEEFFCICIVLLNKTWKEMRATTEDFAKVVSVVKEQITRALNTDPPPPALEKFRLKLATLTYNEITNLWQQERSNREEWESQAKPIVELREQITPDIRNLIQQQRLEYLCEGTMFTKYSNKGQRIKDKFWYCRLSPNHKVFHYGDCEENRGVPSMEELPHKLQVVEVKALVTGKECPHMKEVKRTKSTLSLAFSLIPDSDQEPLNFIAPNEKEFDLWTDGINALLGNKMISKETKNDLETLLSMDIKLRLLDTEGVDIPENPPPIPKDPPNYDFCYDFK</sequence>
<organism evidence="6">
    <name type="scientific">Parasteatoda tepidariorum</name>
    <name type="common">Common house spider</name>
    <name type="synonym">Achaearanea tepidariorum</name>
    <dbReference type="NCBI Taxonomy" id="114398"/>
    <lineage>
        <taxon>Eukaryota</taxon>
        <taxon>Metazoa</taxon>
        <taxon>Ecdysozoa</taxon>
        <taxon>Arthropoda</taxon>
        <taxon>Chelicerata</taxon>
        <taxon>Arachnida</taxon>
        <taxon>Araneae</taxon>
        <taxon>Araneomorphae</taxon>
        <taxon>Entelegynae</taxon>
        <taxon>Araneoidea</taxon>
        <taxon>Theridiidae</taxon>
        <taxon>Parasteatoda</taxon>
    </lineage>
</organism>
<evidence type="ECO:0000313" key="6">
    <source>
        <dbReference type="EMBL" id="LAA06666.1"/>
    </source>
</evidence>
<keyword evidence="2" id="KW-0581">Phagocytosis</keyword>
<dbReference type="SUPFAM" id="SSF48371">
    <property type="entry name" value="ARM repeat"/>
    <property type="match status" value="1"/>
</dbReference>
<evidence type="ECO:0000256" key="3">
    <source>
        <dbReference type="ARBA" id="ARBA00023036"/>
    </source>
</evidence>
<evidence type="ECO:0000256" key="4">
    <source>
        <dbReference type="ARBA" id="ARBA00024863"/>
    </source>
</evidence>
<evidence type="ECO:0000256" key="1">
    <source>
        <dbReference type="ARBA" id="ARBA00022703"/>
    </source>
</evidence>
<dbReference type="InterPro" id="IPR050868">
    <property type="entry name" value="ELMO_domain-containing"/>
</dbReference>
<dbReference type="Pfam" id="PF11841">
    <property type="entry name" value="ELMO_ARM"/>
    <property type="match status" value="1"/>
</dbReference>
<dbReference type="AlphaFoldDB" id="A0A2L2YET9"/>
<name>A0A2L2YET9_PARTP</name>
<dbReference type="GO" id="GO:0006909">
    <property type="term" value="P:phagocytosis"/>
    <property type="evidence" value="ECO:0007669"/>
    <property type="project" value="UniProtKB-KW"/>
</dbReference>
<dbReference type="CDD" id="cd13359">
    <property type="entry name" value="PH_ELMO1_CED-12"/>
    <property type="match status" value="1"/>
</dbReference>
<dbReference type="EMBL" id="IAAA01028744">
    <property type="protein sequence ID" value="LAA06669.1"/>
    <property type="molecule type" value="mRNA"/>
</dbReference>
<dbReference type="InterPro" id="IPR001849">
    <property type="entry name" value="PH_domain"/>
</dbReference>
<reference evidence="6" key="1">
    <citation type="journal article" date="2016" name="Mol. Ecol. Resour.">
        <title>Evaluation of the impact of RNA preservation methods of spiders for de novo transcriptome assembly.</title>
        <authorList>
            <person name="Kono N."/>
            <person name="Nakamura H."/>
            <person name="Ito Y."/>
            <person name="Tomita M."/>
            <person name="Arakawa K."/>
        </authorList>
    </citation>
    <scope>NUCLEOTIDE SEQUENCE</scope>
    <source>
        <tissue evidence="6">Whole body</tissue>
    </source>
</reference>
<comment type="function">
    <text evidence="4">Involved in cytoskeletal rearrangements required for phagocytosis of apoptotic cells and cell motility. Acts in association with DOCK1 and CRK. Was initially proposed to be required in complex with DOCK1 to activate Rac Rho small GTPases. May enhance the guanine nucleotide exchange factor (GEF) activity of DOCK1.</text>
</comment>
<dbReference type="GO" id="GO:0007015">
    <property type="term" value="P:actin filament organization"/>
    <property type="evidence" value="ECO:0007669"/>
    <property type="project" value="TreeGrafter"/>
</dbReference>
<dbReference type="InterPro" id="IPR024574">
    <property type="entry name" value="ELMO_ARM"/>
</dbReference>
<dbReference type="InterPro" id="IPR006816">
    <property type="entry name" value="ELMO_dom"/>
</dbReference>
<dbReference type="GO" id="GO:0006915">
    <property type="term" value="P:apoptotic process"/>
    <property type="evidence" value="ECO:0007669"/>
    <property type="project" value="UniProtKB-KW"/>
</dbReference>
<feature type="domain" description="ELMO" evidence="5">
    <location>
        <begin position="310"/>
        <end position="481"/>
    </location>
</feature>
<dbReference type="GO" id="GO:0017124">
    <property type="term" value="F:SH3 domain binding"/>
    <property type="evidence" value="ECO:0007669"/>
    <property type="project" value="UniProtKB-KW"/>
</dbReference>
<proteinExistence type="evidence at transcript level"/>
<dbReference type="SUPFAM" id="SSF50729">
    <property type="entry name" value="PH domain-like"/>
    <property type="match status" value="1"/>
</dbReference>
<dbReference type="PANTHER" id="PTHR12771:SF56">
    <property type="entry name" value="CED-12"/>
    <property type="match status" value="1"/>
</dbReference>
<protein>
    <submittedName>
        <fullName evidence="6">Engulfment and cell motility protein, putative</fullName>
    </submittedName>
</protein>
<dbReference type="Pfam" id="PF16457">
    <property type="entry name" value="PH_12"/>
    <property type="match status" value="1"/>
</dbReference>
<evidence type="ECO:0000256" key="2">
    <source>
        <dbReference type="ARBA" id="ARBA00022907"/>
    </source>
</evidence>
<dbReference type="Gene3D" id="1.25.10.10">
    <property type="entry name" value="Leucine-rich Repeat Variant"/>
    <property type="match status" value="1"/>
</dbReference>
<dbReference type="GO" id="GO:0005886">
    <property type="term" value="C:plasma membrane"/>
    <property type="evidence" value="ECO:0007669"/>
    <property type="project" value="TreeGrafter"/>
</dbReference>
<dbReference type="EMBL" id="IAAA01028742">
    <property type="protein sequence ID" value="LAA06662.1"/>
    <property type="molecule type" value="mRNA"/>
</dbReference>
<dbReference type="Gene3D" id="6.10.250.810">
    <property type="match status" value="1"/>
</dbReference>
<accession>A0A2L2YET9</accession>
<dbReference type="GO" id="GO:0048870">
    <property type="term" value="P:cell motility"/>
    <property type="evidence" value="ECO:0007669"/>
    <property type="project" value="TreeGrafter"/>
</dbReference>
<dbReference type="RefSeq" id="XP_015912426.1">
    <property type="nucleotide sequence ID" value="XM_016056940.3"/>
</dbReference>
<dbReference type="GeneID" id="107443161"/>
<dbReference type="InterPro" id="IPR011989">
    <property type="entry name" value="ARM-like"/>
</dbReference>
<dbReference type="InterPro" id="IPR016024">
    <property type="entry name" value="ARM-type_fold"/>
</dbReference>
<dbReference type="Pfam" id="PF04727">
    <property type="entry name" value="ELMO_CED12"/>
    <property type="match status" value="1"/>
</dbReference>
<dbReference type="Gene3D" id="2.30.29.30">
    <property type="entry name" value="Pleckstrin-homology domain (PH domain)/Phosphotyrosine-binding domain (PTB)"/>
    <property type="match status" value="1"/>
</dbReference>
<keyword evidence="1" id="KW-0053">Apoptosis</keyword>